<dbReference type="AlphaFoldDB" id="A0A191V8I9"/>
<dbReference type="GeneID" id="91309558"/>
<reference evidence="8 9" key="1">
    <citation type="submission" date="2016-05" db="EMBL/GenBank/DDBJ databases">
        <title>Non-Contiguous Finished Genome Sequence of Streptomyces parvulus 2297 Integrated Site-Specifically with Actinophage R4.</title>
        <authorList>
            <person name="Nishizawa T."/>
            <person name="Miura T."/>
            <person name="Harada C."/>
            <person name="Guo Y."/>
            <person name="Narisawa K."/>
            <person name="Ohta H."/>
            <person name="Takahashi H."/>
            <person name="Shirai M."/>
        </authorList>
    </citation>
    <scope>NUCLEOTIDE SEQUENCE [LARGE SCALE GENOMIC DNA]</scope>
    <source>
        <strain evidence="8 9">2297</strain>
    </source>
</reference>
<accession>A0A191V8I9</accession>
<dbReference type="GO" id="GO:0005886">
    <property type="term" value="C:plasma membrane"/>
    <property type="evidence" value="ECO:0007669"/>
    <property type="project" value="UniProtKB-SubCell"/>
</dbReference>
<evidence type="ECO:0000256" key="3">
    <source>
        <dbReference type="ARBA" id="ARBA00022475"/>
    </source>
</evidence>
<dbReference type="Pfam" id="PF00528">
    <property type="entry name" value="BPD_transp_1"/>
    <property type="match status" value="1"/>
</dbReference>
<dbReference type="RefSeq" id="WP_064731555.1">
    <property type="nucleotide sequence ID" value="NZ_BMRX01000004.1"/>
</dbReference>
<dbReference type="SUPFAM" id="SSF161098">
    <property type="entry name" value="MetI-like"/>
    <property type="match status" value="1"/>
</dbReference>
<feature type="transmembrane region" description="Helical" evidence="7">
    <location>
        <begin position="12"/>
        <end position="35"/>
    </location>
</feature>
<evidence type="ECO:0000256" key="7">
    <source>
        <dbReference type="RuleBase" id="RU363032"/>
    </source>
</evidence>
<dbReference type="PROSITE" id="PS50928">
    <property type="entry name" value="ABC_TM1"/>
    <property type="match status" value="1"/>
</dbReference>
<keyword evidence="6 7" id="KW-0472">Membrane</keyword>
<dbReference type="Proteomes" id="UP000078468">
    <property type="component" value="Chromosome"/>
</dbReference>
<evidence type="ECO:0000256" key="5">
    <source>
        <dbReference type="ARBA" id="ARBA00022989"/>
    </source>
</evidence>
<sequence>MKKTLTSAATVRVAFVSLVSLGMLVPMYLLVVNAFKSQREILANPFSPGFGSATFQYLADAWNNPDFSILKGYGVTIALVLCVNALAMAVCAPAAYVLARTPRLLSRLLLFFFIAGMFIPTQVILVPVIFVLRAIGLMGTMPGLILFMTATTVPFTLFVFFGYIRVLPRSLDEAAAIDGAGRYYTLWRIILPLMRPIIATVFILNSLSVWNDFASPQMILGPGSGVYTVTTGVYAAVGQYSTDYTKVFPTLLLAVIPILVIFIVMQRHIMSGLAAGAVKG</sequence>
<feature type="transmembrane region" description="Helical" evidence="7">
    <location>
        <begin position="247"/>
        <end position="265"/>
    </location>
</feature>
<dbReference type="PANTHER" id="PTHR32243:SF24">
    <property type="entry name" value="DIACETYLCHITOBIOSE UPTAKE SYSTEM PERMEASE PROTEIN NGCG"/>
    <property type="match status" value="1"/>
</dbReference>
<dbReference type="InterPro" id="IPR035906">
    <property type="entry name" value="MetI-like_sf"/>
</dbReference>
<evidence type="ECO:0000256" key="1">
    <source>
        <dbReference type="ARBA" id="ARBA00004651"/>
    </source>
</evidence>
<feature type="transmembrane region" description="Helical" evidence="7">
    <location>
        <begin position="108"/>
        <end position="132"/>
    </location>
</feature>
<dbReference type="CDD" id="cd06261">
    <property type="entry name" value="TM_PBP2"/>
    <property type="match status" value="1"/>
</dbReference>
<keyword evidence="4 7" id="KW-0812">Transmembrane</keyword>
<dbReference type="EMBL" id="CP015866">
    <property type="protein sequence ID" value="ANJ11227.1"/>
    <property type="molecule type" value="Genomic_DNA"/>
</dbReference>
<dbReference type="Gene3D" id="1.10.3720.10">
    <property type="entry name" value="MetI-like"/>
    <property type="match status" value="1"/>
</dbReference>
<evidence type="ECO:0000313" key="8">
    <source>
        <dbReference type="EMBL" id="ANJ11227.1"/>
    </source>
</evidence>
<protein>
    <submittedName>
        <fullName evidence="8">Transporter</fullName>
    </submittedName>
</protein>
<evidence type="ECO:0000313" key="9">
    <source>
        <dbReference type="Proteomes" id="UP000078468"/>
    </source>
</evidence>
<evidence type="ECO:0000256" key="2">
    <source>
        <dbReference type="ARBA" id="ARBA00022448"/>
    </source>
</evidence>
<feature type="transmembrane region" description="Helical" evidence="7">
    <location>
        <begin position="144"/>
        <end position="164"/>
    </location>
</feature>
<keyword evidence="2 7" id="KW-0813">Transport</keyword>
<evidence type="ECO:0000256" key="6">
    <source>
        <dbReference type="ARBA" id="ARBA00023136"/>
    </source>
</evidence>
<keyword evidence="5 7" id="KW-1133">Transmembrane helix</keyword>
<organism evidence="8 9">
    <name type="scientific">Streptomyces parvulus</name>
    <dbReference type="NCBI Taxonomy" id="146923"/>
    <lineage>
        <taxon>Bacteria</taxon>
        <taxon>Bacillati</taxon>
        <taxon>Actinomycetota</taxon>
        <taxon>Actinomycetes</taxon>
        <taxon>Kitasatosporales</taxon>
        <taxon>Streptomycetaceae</taxon>
        <taxon>Streptomyces</taxon>
    </lineage>
</organism>
<dbReference type="InterPro" id="IPR000515">
    <property type="entry name" value="MetI-like"/>
</dbReference>
<comment type="similarity">
    <text evidence="7">Belongs to the binding-protein-dependent transport system permease family.</text>
</comment>
<dbReference type="PANTHER" id="PTHR32243">
    <property type="entry name" value="MALTOSE TRANSPORT SYSTEM PERMEASE-RELATED"/>
    <property type="match status" value="1"/>
</dbReference>
<proteinExistence type="inferred from homology"/>
<feature type="transmembrane region" description="Helical" evidence="7">
    <location>
        <begin position="73"/>
        <end position="96"/>
    </location>
</feature>
<comment type="subcellular location">
    <subcellularLocation>
        <location evidence="1 7">Cell membrane</location>
        <topology evidence="1 7">Multi-pass membrane protein</topology>
    </subcellularLocation>
</comment>
<name>A0A191V8I9_9ACTN</name>
<keyword evidence="3" id="KW-1003">Cell membrane</keyword>
<feature type="transmembrane region" description="Helical" evidence="7">
    <location>
        <begin position="185"/>
        <end position="204"/>
    </location>
</feature>
<dbReference type="InterPro" id="IPR050901">
    <property type="entry name" value="BP-dep_ABC_trans_perm"/>
</dbReference>
<dbReference type="KEGG" id="spav:Spa2297_32080"/>
<evidence type="ECO:0000256" key="4">
    <source>
        <dbReference type="ARBA" id="ARBA00022692"/>
    </source>
</evidence>
<gene>
    <name evidence="8" type="ORF">Spa2297_32080</name>
</gene>
<dbReference type="GO" id="GO:0055085">
    <property type="term" value="P:transmembrane transport"/>
    <property type="evidence" value="ECO:0007669"/>
    <property type="project" value="InterPro"/>
</dbReference>